<evidence type="ECO:0000256" key="1">
    <source>
        <dbReference type="SAM" id="MobiDB-lite"/>
    </source>
</evidence>
<feature type="region of interest" description="Disordered" evidence="1">
    <location>
        <begin position="201"/>
        <end position="258"/>
    </location>
</feature>
<dbReference type="SUPFAM" id="SSF55073">
    <property type="entry name" value="Nucleotide cyclase"/>
    <property type="match status" value="1"/>
</dbReference>
<evidence type="ECO:0000313" key="2">
    <source>
        <dbReference type="EMBL" id="GAA3621640.1"/>
    </source>
</evidence>
<proteinExistence type="predicted"/>
<organism evidence="2 3">
    <name type="scientific">Kineosporia mesophila</name>
    <dbReference type="NCBI Taxonomy" id="566012"/>
    <lineage>
        <taxon>Bacteria</taxon>
        <taxon>Bacillati</taxon>
        <taxon>Actinomycetota</taxon>
        <taxon>Actinomycetes</taxon>
        <taxon>Kineosporiales</taxon>
        <taxon>Kineosporiaceae</taxon>
        <taxon>Kineosporia</taxon>
    </lineage>
</organism>
<name>A0ABP6ZY22_9ACTN</name>
<evidence type="ECO:0000313" key="3">
    <source>
        <dbReference type="Proteomes" id="UP001501074"/>
    </source>
</evidence>
<dbReference type="Gene3D" id="3.30.70.1230">
    <property type="entry name" value="Nucleotide cyclase"/>
    <property type="match status" value="1"/>
</dbReference>
<keyword evidence="3" id="KW-1185">Reference proteome</keyword>
<gene>
    <name evidence="2" type="ORF">GCM10022223_43160</name>
</gene>
<sequence>MATPEHALMTALDIVDFSGRDRPSGKRPMDDHQDLQQGLLQTFREACERADLRPIQSDIADRGDGLHVLFADPLEPARLVADLPRELLTALEPFNRRREPSSRLRVRMAVHEGYVRREPFPWQGDAIIKLVRMLNCAAASGQIRSHPHQVLTVTISDSVYQATVEERVRGLQPDQFEPISVQHDDRSTPFPAWIRLAPKASGVSGAADPDAVATPETVEKAETPEARVSNNNSGTTSMGDGSPAFGQVTGKVSFGGGS</sequence>
<protein>
    <submittedName>
        <fullName evidence="2">Uncharacterized protein</fullName>
    </submittedName>
</protein>
<comment type="caution">
    <text evidence="2">The sequence shown here is derived from an EMBL/GenBank/DDBJ whole genome shotgun (WGS) entry which is preliminary data.</text>
</comment>
<feature type="compositionally biased region" description="Polar residues" evidence="1">
    <location>
        <begin position="228"/>
        <end position="239"/>
    </location>
</feature>
<dbReference type="Proteomes" id="UP001501074">
    <property type="component" value="Unassembled WGS sequence"/>
</dbReference>
<reference evidence="3" key="1">
    <citation type="journal article" date="2019" name="Int. J. Syst. Evol. Microbiol.">
        <title>The Global Catalogue of Microorganisms (GCM) 10K type strain sequencing project: providing services to taxonomists for standard genome sequencing and annotation.</title>
        <authorList>
            <consortium name="The Broad Institute Genomics Platform"/>
            <consortium name="The Broad Institute Genome Sequencing Center for Infectious Disease"/>
            <person name="Wu L."/>
            <person name="Ma J."/>
        </authorList>
    </citation>
    <scope>NUCLEOTIDE SEQUENCE [LARGE SCALE GENOMIC DNA]</scope>
    <source>
        <strain evidence="3">JCM 16902</strain>
    </source>
</reference>
<dbReference type="EMBL" id="BAAAZO010000008">
    <property type="protein sequence ID" value="GAA3621640.1"/>
    <property type="molecule type" value="Genomic_DNA"/>
</dbReference>
<dbReference type="InterPro" id="IPR029787">
    <property type="entry name" value="Nucleotide_cyclase"/>
</dbReference>
<dbReference type="RefSeq" id="WP_231487054.1">
    <property type="nucleotide sequence ID" value="NZ_BAAAZO010000008.1"/>
</dbReference>
<accession>A0ABP6ZY22</accession>